<evidence type="ECO:0000313" key="2">
    <source>
        <dbReference type="Proteomes" id="UP001430953"/>
    </source>
</evidence>
<protein>
    <submittedName>
        <fullName evidence="1">Uncharacterized protein</fullName>
    </submittedName>
</protein>
<sequence length="64" mass="7482">MTALISTKCSLNILHKNLVNILLKISVFHINCHCEELNIPLTSFFISVLNQDFLKFPFRQRCNF</sequence>
<reference evidence="1 2" key="1">
    <citation type="submission" date="2023-03" db="EMBL/GenBank/DDBJ databases">
        <title>High recombination rates correlate with genetic variation in Cardiocondyla obscurior ants.</title>
        <authorList>
            <person name="Errbii M."/>
        </authorList>
    </citation>
    <scope>NUCLEOTIDE SEQUENCE [LARGE SCALE GENOMIC DNA]</scope>
    <source>
        <strain evidence="1">Alpha-2009</strain>
        <tissue evidence="1">Whole body</tissue>
    </source>
</reference>
<evidence type="ECO:0000313" key="1">
    <source>
        <dbReference type="EMBL" id="KAL0104042.1"/>
    </source>
</evidence>
<organism evidence="1 2">
    <name type="scientific">Cardiocondyla obscurior</name>
    <dbReference type="NCBI Taxonomy" id="286306"/>
    <lineage>
        <taxon>Eukaryota</taxon>
        <taxon>Metazoa</taxon>
        <taxon>Ecdysozoa</taxon>
        <taxon>Arthropoda</taxon>
        <taxon>Hexapoda</taxon>
        <taxon>Insecta</taxon>
        <taxon>Pterygota</taxon>
        <taxon>Neoptera</taxon>
        <taxon>Endopterygota</taxon>
        <taxon>Hymenoptera</taxon>
        <taxon>Apocrita</taxon>
        <taxon>Aculeata</taxon>
        <taxon>Formicoidea</taxon>
        <taxon>Formicidae</taxon>
        <taxon>Myrmicinae</taxon>
        <taxon>Cardiocondyla</taxon>
    </lineage>
</organism>
<dbReference type="AlphaFoldDB" id="A0AAW2ELK1"/>
<dbReference type="Proteomes" id="UP001430953">
    <property type="component" value="Unassembled WGS sequence"/>
</dbReference>
<proteinExistence type="predicted"/>
<dbReference type="EMBL" id="JADYXP020000020">
    <property type="protein sequence ID" value="KAL0104042.1"/>
    <property type="molecule type" value="Genomic_DNA"/>
</dbReference>
<comment type="caution">
    <text evidence="1">The sequence shown here is derived from an EMBL/GenBank/DDBJ whole genome shotgun (WGS) entry which is preliminary data.</text>
</comment>
<name>A0AAW2ELK1_9HYME</name>
<accession>A0AAW2ELK1</accession>
<keyword evidence="2" id="KW-1185">Reference proteome</keyword>
<gene>
    <name evidence="1" type="ORF">PUN28_017025</name>
</gene>